<dbReference type="EMBL" id="VSRR010000212">
    <property type="protein sequence ID" value="MPC12353.1"/>
    <property type="molecule type" value="Genomic_DNA"/>
</dbReference>
<feature type="region of interest" description="Disordered" evidence="1">
    <location>
        <begin position="1"/>
        <end position="31"/>
    </location>
</feature>
<protein>
    <submittedName>
        <fullName evidence="2">Uncharacterized protein</fullName>
    </submittedName>
</protein>
<feature type="compositionally biased region" description="Basic and acidic residues" evidence="1">
    <location>
        <begin position="15"/>
        <end position="31"/>
    </location>
</feature>
<organism evidence="2 3">
    <name type="scientific">Portunus trituberculatus</name>
    <name type="common">Swimming crab</name>
    <name type="synonym">Neptunus trituberculatus</name>
    <dbReference type="NCBI Taxonomy" id="210409"/>
    <lineage>
        <taxon>Eukaryota</taxon>
        <taxon>Metazoa</taxon>
        <taxon>Ecdysozoa</taxon>
        <taxon>Arthropoda</taxon>
        <taxon>Crustacea</taxon>
        <taxon>Multicrustacea</taxon>
        <taxon>Malacostraca</taxon>
        <taxon>Eumalacostraca</taxon>
        <taxon>Eucarida</taxon>
        <taxon>Decapoda</taxon>
        <taxon>Pleocyemata</taxon>
        <taxon>Brachyura</taxon>
        <taxon>Eubrachyura</taxon>
        <taxon>Portunoidea</taxon>
        <taxon>Portunidae</taxon>
        <taxon>Portuninae</taxon>
        <taxon>Portunus</taxon>
    </lineage>
</organism>
<dbReference type="AlphaFoldDB" id="A0A5B7CY19"/>
<comment type="caution">
    <text evidence="2">The sequence shown here is derived from an EMBL/GenBank/DDBJ whole genome shotgun (WGS) entry which is preliminary data.</text>
</comment>
<name>A0A5B7CY19_PORTR</name>
<evidence type="ECO:0000313" key="3">
    <source>
        <dbReference type="Proteomes" id="UP000324222"/>
    </source>
</evidence>
<reference evidence="2 3" key="1">
    <citation type="submission" date="2019-05" db="EMBL/GenBank/DDBJ databases">
        <title>Another draft genome of Portunus trituberculatus and its Hox gene families provides insights of decapod evolution.</title>
        <authorList>
            <person name="Jeong J.-H."/>
            <person name="Song I."/>
            <person name="Kim S."/>
            <person name="Choi T."/>
            <person name="Kim D."/>
            <person name="Ryu S."/>
            <person name="Kim W."/>
        </authorList>
    </citation>
    <scope>NUCLEOTIDE SEQUENCE [LARGE SCALE GENOMIC DNA]</scope>
    <source>
        <tissue evidence="2">Muscle</tissue>
    </source>
</reference>
<keyword evidence="3" id="KW-1185">Reference proteome</keyword>
<sequence length="94" mass="10034">MTEPVAATSSATAVAEKRLEETKEDDVASKKPRLEACGRDDNENKLEARLGGILCCAVCLDLPRSAVYQVSGRAILGEGRACWAQHKLACLCVA</sequence>
<dbReference type="Proteomes" id="UP000324222">
    <property type="component" value="Unassembled WGS sequence"/>
</dbReference>
<gene>
    <name evidence="2" type="ORF">E2C01_005041</name>
</gene>
<evidence type="ECO:0000313" key="2">
    <source>
        <dbReference type="EMBL" id="MPC12353.1"/>
    </source>
</evidence>
<feature type="compositionally biased region" description="Low complexity" evidence="1">
    <location>
        <begin position="1"/>
        <end position="14"/>
    </location>
</feature>
<accession>A0A5B7CY19</accession>
<dbReference type="OrthoDB" id="10062218at2759"/>
<proteinExistence type="predicted"/>
<evidence type="ECO:0000256" key="1">
    <source>
        <dbReference type="SAM" id="MobiDB-lite"/>
    </source>
</evidence>